<evidence type="ECO:0000313" key="3">
    <source>
        <dbReference type="Proteomes" id="UP001283361"/>
    </source>
</evidence>
<evidence type="ECO:0000256" key="1">
    <source>
        <dbReference type="SAM" id="MobiDB-lite"/>
    </source>
</evidence>
<evidence type="ECO:0000313" key="2">
    <source>
        <dbReference type="EMBL" id="KAK3704590.1"/>
    </source>
</evidence>
<dbReference type="Proteomes" id="UP001283361">
    <property type="component" value="Unassembled WGS sequence"/>
</dbReference>
<keyword evidence="3" id="KW-1185">Reference proteome</keyword>
<feature type="region of interest" description="Disordered" evidence="1">
    <location>
        <begin position="45"/>
        <end position="65"/>
    </location>
</feature>
<protein>
    <submittedName>
        <fullName evidence="2">Uncharacterized protein</fullName>
    </submittedName>
</protein>
<sequence>MGNGMSGGSGGVGSESVDANKQMIKAALSVSMLTLVSGMLRAAALTPAGDRNSRKQNAGPLPTNGSRCCISATVG</sequence>
<gene>
    <name evidence="2" type="ORF">RRG08_033630</name>
</gene>
<comment type="caution">
    <text evidence="2">The sequence shown here is derived from an EMBL/GenBank/DDBJ whole genome shotgun (WGS) entry which is preliminary data.</text>
</comment>
<accession>A0AAE0XRS0</accession>
<organism evidence="2 3">
    <name type="scientific">Elysia crispata</name>
    <name type="common">lettuce slug</name>
    <dbReference type="NCBI Taxonomy" id="231223"/>
    <lineage>
        <taxon>Eukaryota</taxon>
        <taxon>Metazoa</taxon>
        <taxon>Spiralia</taxon>
        <taxon>Lophotrochozoa</taxon>
        <taxon>Mollusca</taxon>
        <taxon>Gastropoda</taxon>
        <taxon>Heterobranchia</taxon>
        <taxon>Euthyneura</taxon>
        <taxon>Panpulmonata</taxon>
        <taxon>Sacoglossa</taxon>
        <taxon>Placobranchoidea</taxon>
        <taxon>Plakobranchidae</taxon>
        <taxon>Elysia</taxon>
    </lineage>
</organism>
<reference evidence="2" key="1">
    <citation type="journal article" date="2023" name="G3 (Bethesda)">
        <title>A reference genome for the long-term kleptoplast-retaining sea slug Elysia crispata morphotype clarki.</title>
        <authorList>
            <person name="Eastman K.E."/>
            <person name="Pendleton A.L."/>
            <person name="Shaikh M.A."/>
            <person name="Suttiyut T."/>
            <person name="Ogas R."/>
            <person name="Tomko P."/>
            <person name="Gavelis G."/>
            <person name="Widhalm J.R."/>
            <person name="Wisecaver J.H."/>
        </authorList>
    </citation>
    <scope>NUCLEOTIDE SEQUENCE</scope>
    <source>
        <strain evidence="2">ECLA1</strain>
    </source>
</reference>
<proteinExistence type="predicted"/>
<dbReference type="EMBL" id="JAWDGP010007794">
    <property type="protein sequence ID" value="KAK3704590.1"/>
    <property type="molecule type" value="Genomic_DNA"/>
</dbReference>
<dbReference type="AlphaFoldDB" id="A0AAE0XRS0"/>
<name>A0AAE0XRS0_9GAST</name>